<dbReference type="Pfam" id="PF13556">
    <property type="entry name" value="HTH_30"/>
    <property type="match status" value="1"/>
</dbReference>
<evidence type="ECO:0000259" key="1">
    <source>
        <dbReference type="Pfam" id="PF13556"/>
    </source>
</evidence>
<reference evidence="2" key="1">
    <citation type="submission" date="2020-01" db="EMBL/GenBank/DDBJ databases">
        <title>Insect and environment-associated Actinomycetes.</title>
        <authorList>
            <person name="Currrie C."/>
            <person name="Chevrette M."/>
            <person name="Carlson C."/>
            <person name="Stubbendieck R."/>
            <person name="Wendt-Pienkowski E."/>
        </authorList>
    </citation>
    <scope>NUCLEOTIDE SEQUENCE</scope>
    <source>
        <strain evidence="2">SID7499</strain>
    </source>
</reference>
<accession>A0A6G3XBH4</accession>
<dbReference type="InterPro" id="IPR042070">
    <property type="entry name" value="PucR_C-HTH_sf"/>
</dbReference>
<feature type="domain" description="PucR C-terminal helix-turn-helix" evidence="1">
    <location>
        <begin position="1"/>
        <end position="32"/>
    </location>
</feature>
<organism evidence="2">
    <name type="scientific">Streptomyces sp. SID7499</name>
    <dbReference type="NCBI Taxonomy" id="2706086"/>
    <lineage>
        <taxon>Bacteria</taxon>
        <taxon>Bacillati</taxon>
        <taxon>Actinomycetota</taxon>
        <taxon>Actinomycetes</taxon>
        <taxon>Kitasatosporales</taxon>
        <taxon>Streptomycetaceae</taxon>
        <taxon>Streptomyces</taxon>
    </lineage>
</organism>
<sequence>NTVRQRIGRCGELLAVDLDDMDVRTELWFALRQT</sequence>
<dbReference type="Gene3D" id="1.10.10.2840">
    <property type="entry name" value="PucR C-terminal helix-turn-helix domain"/>
    <property type="match status" value="1"/>
</dbReference>
<dbReference type="AlphaFoldDB" id="A0A6G3XBH4"/>
<proteinExistence type="predicted"/>
<evidence type="ECO:0000313" key="2">
    <source>
        <dbReference type="EMBL" id="NEE15149.1"/>
    </source>
</evidence>
<protein>
    <submittedName>
        <fullName evidence="2">PucR family transcriptional regulator</fullName>
    </submittedName>
</protein>
<dbReference type="InterPro" id="IPR025736">
    <property type="entry name" value="PucR_C-HTH_dom"/>
</dbReference>
<dbReference type="EMBL" id="JAAGMN010005418">
    <property type="protein sequence ID" value="NEE15149.1"/>
    <property type="molecule type" value="Genomic_DNA"/>
</dbReference>
<gene>
    <name evidence="2" type="ORF">G3M58_52905</name>
</gene>
<name>A0A6G3XBH4_9ACTN</name>
<feature type="non-terminal residue" evidence="2">
    <location>
        <position position="1"/>
    </location>
</feature>
<comment type="caution">
    <text evidence="2">The sequence shown here is derived from an EMBL/GenBank/DDBJ whole genome shotgun (WGS) entry which is preliminary data.</text>
</comment>